<dbReference type="Proteomes" id="UP000433483">
    <property type="component" value="Unassembled WGS sequence"/>
</dbReference>
<dbReference type="Proteomes" id="UP000441208">
    <property type="component" value="Unassembled WGS sequence"/>
</dbReference>
<evidence type="ECO:0000256" key="1">
    <source>
        <dbReference type="SAM" id="MobiDB-lite"/>
    </source>
</evidence>
<dbReference type="AlphaFoldDB" id="A0A6A3WJB9"/>
<proteinExistence type="predicted"/>
<dbReference type="EMBL" id="QXGD01001748">
    <property type="protein sequence ID" value="KAE9199818.1"/>
    <property type="molecule type" value="Genomic_DNA"/>
</dbReference>
<comment type="caution">
    <text evidence="5">The sequence shown here is derived from an EMBL/GenBank/DDBJ whole genome shotgun (WGS) entry which is preliminary data.</text>
</comment>
<evidence type="ECO:0000313" key="2">
    <source>
        <dbReference type="EMBL" id="KAE9086002.1"/>
    </source>
</evidence>
<gene>
    <name evidence="7" type="ORF">PF002_g22026</name>
    <name evidence="6" type="ORF">PF002_g22028</name>
    <name evidence="4" type="ORF">PF005_g20919</name>
    <name evidence="5" type="ORF">PF005_g20921</name>
    <name evidence="2" type="ORF">PF007_g20935</name>
    <name evidence="3" type="ORF">PF007_g20937</name>
</gene>
<dbReference type="EMBL" id="QXGB01001738">
    <property type="protein sequence ID" value="KAE9186244.1"/>
    <property type="molecule type" value="Genomic_DNA"/>
</dbReference>
<dbReference type="EMBL" id="QXGD01001748">
    <property type="protein sequence ID" value="KAE9199810.1"/>
    <property type="molecule type" value="Genomic_DNA"/>
</dbReference>
<evidence type="ECO:0000313" key="10">
    <source>
        <dbReference type="Proteomes" id="UP000441208"/>
    </source>
</evidence>
<sequence length="160" mass="18110">MWQKTLPKVDILTSNCRVFMSSRVAPLAFFVASTVACIVQNTAVMSAELRIYQKPEFKRLRQIITVSAGNLCDDTSCSQLVFSEMVGHPSRGNDLYRRTGEDRLLRRRQLHGQSGRGEHERRTDPRLCGVRDGQGHRVFCRAGDLDDNGAQDEQRLCVVK</sequence>
<evidence type="ECO:0000313" key="8">
    <source>
        <dbReference type="Proteomes" id="UP000433483"/>
    </source>
</evidence>
<evidence type="ECO:0000313" key="4">
    <source>
        <dbReference type="EMBL" id="KAE9186233.1"/>
    </source>
</evidence>
<protein>
    <submittedName>
        <fullName evidence="5">Uncharacterized protein</fullName>
    </submittedName>
</protein>
<dbReference type="EMBL" id="QXGB01001738">
    <property type="protein sequence ID" value="KAE9186233.1"/>
    <property type="molecule type" value="Genomic_DNA"/>
</dbReference>
<organism evidence="5 8">
    <name type="scientific">Phytophthora fragariae</name>
    <dbReference type="NCBI Taxonomy" id="53985"/>
    <lineage>
        <taxon>Eukaryota</taxon>
        <taxon>Sar</taxon>
        <taxon>Stramenopiles</taxon>
        <taxon>Oomycota</taxon>
        <taxon>Peronosporomycetes</taxon>
        <taxon>Peronosporales</taxon>
        <taxon>Peronosporaceae</taxon>
        <taxon>Phytophthora</taxon>
    </lineage>
</organism>
<evidence type="ECO:0000313" key="3">
    <source>
        <dbReference type="EMBL" id="KAE9086004.1"/>
    </source>
</evidence>
<dbReference type="EMBL" id="QXFZ01001720">
    <property type="protein sequence ID" value="KAE9086002.1"/>
    <property type="molecule type" value="Genomic_DNA"/>
</dbReference>
<keyword evidence="8" id="KW-1185">Reference proteome</keyword>
<feature type="region of interest" description="Disordered" evidence="1">
    <location>
        <begin position="109"/>
        <end position="129"/>
    </location>
</feature>
<evidence type="ECO:0000313" key="7">
    <source>
        <dbReference type="EMBL" id="KAE9199818.1"/>
    </source>
</evidence>
<feature type="compositionally biased region" description="Basic and acidic residues" evidence="1">
    <location>
        <begin position="116"/>
        <end position="125"/>
    </location>
</feature>
<evidence type="ECO:0000313" key="9">
    <source>
        <dbReference type="Proteomes" id="UP000440367"/>
    </source>
</evidence>
<reference evidence="8 9" key="1">
    <citation type="submission" date="2018-08" db="EMBL/GenBank/DDBJ databases">
        <title>Genomic investigation of the strawberry pathogen Phytophthora fragariae indicates pathogenicity is determined by transcriptional variation in three key races.</title>
        <authorList>
            <person name="Adams T.M."/>
            <person name="Armitage A.D."/>
            <person name="Sobczyk M.K."/>
            <person name="Bates H.J."/>
            <person name="Dunwell J.M."/>
            <person name="Nellist C.F."/>
            <person name="Harrison R.J."/>
        </authorList>
    </citation>
    <scope>NUCLEOTIDE SEQUENCE [LARGE SCALE GENOMIC DNA]</scope>
    <source>
        <strain evidence="6 9">BC-1</strain>
        <strain evidence="5 8">NOV-27</strain>
        <strain evidence="2 10">NOV-71</strain>
    </source>
</reference>
<accession>A0A6A3WJB9</accession>
<dbReference type="Proteomes" id="UP000440367">
    <property type="component" value="Unassembled WGS sequence"/>
</dbReference>
<name>A0A6A3WJB9_9STRA</name>
<evidence type="ECO:0000313" key="6">
    <source>
        <dbReference type="EMBL" id="KAE9199810.1"/>
    </source>
</evidence>
<evidence type="ECO:0000313" key="5">
    <source>
        <dbReference type="EMBL" id="KAE9186244.1"/>
    </source>
</evidence>
<dbReference type="EMBL" id="QXFZ01001720">
    <property type="protein sequence ID" value="KAE9086004.1"/>
    <property type="molecule type" value="Genomic_DNA"/>
</dbReference>